<proteinExistence type="inferred from homology"/>
<dbReference type="HOGENOM" id="CLU_030397_0_0_1"/>
<comment type="similarity">
    <text evidence="1">Belongs to the Luc7 family.</text>
</comment>
<evidence type="ECO:0000256" key="1">
    <source>
        <dbReference type="ARBA" id="ARBA00005655"/>
    </source>
</evidence>
<keyword evidence="2" id="KW-0175">Coiled coil</keyword>
<gene>
    <name evidence="4" type="primary">20216763</name>
    <name evidence="3" type="ORF">HELRODRAFT_87531</name>
</gene>
<dbReference type="RefSeq" id="XP_009027068.1">
    <property type="nucleotide sequence ID" value="XM_009028820.1"/>
</dbReference>
<dbReference type="CTD" id="20216763"/>
<evidence type="ECO:0000313" key="4">
    <source>
        <dbReference type="EnsemblMetazoa" id="HelroP87531"/>
    </source>
</evidence>
<dbReference type="Pfam" id="PF03194">
    <property type="entry name" value="LUC7"/>
    <property type="match status" value="1"/>
</dbReference>
<dbReference type="EMBL" id="AMQM01007106">
    <property type="status" value="NOT_ANNOTATED_CDS"/>
    <property type="molecule type" value="Genomic_DNA"/>
</dbReference>
<dbReference type="GeneID" id="20216763"/>
<organism evidence="4 5">
    <name type="scientific">Helobdella robusta</name>
    <name type="common">Californian leech</name>
    <dbReference type="NCBI Taxonomy" id="6412"/>
    <lineage>
        <taxon>Eukaryota</taxon>
        <taxon>Metazoa</taxon>
        <taxon>Spiralia</taxon>
        <taxon>Lophotrochozoa</taxon>
        <taxon>Annelida</taxon>
        <taxon>Clitellata</taxon>
        <taxon>Hirudinea</taxon>
        <taxon>Rhynchobdellida</taxon>
        <taxon>Glossiphoniidae</taxon>
        <taxon>Helobdella</taxon>
    </lineage>
</organism>
<sequence>MVSYASAMLDELMGRNRNSDPNEKPKDLNWADTEVCKYHLCSFCPHELFTNTRADLGLCNKIHDDELARNYRKSSKFMKMGYEEEFLFYLESLVSEVDRRIKRGHARLALNAAHQAQQLQGITDAQDERIKQLTIKINEAIEKVESLGCEGKVEEAQQLMKQCDQMKEERRLLEEFKTNYAIKPLNLNNSHKEMEVCPICGAFLVVGDAIQRVEEHLQGKQHLGYARVRETIENLRVSKLSC</sequence>
<dbReference type="InterPro" id="IPR004882">
    <property type="entry name" value="Luc7-rel"/>
</dbReference>
<dbReference type="InParanoid" id="T1G6R6"/>
<dbReference type="GO" id="GO:0006376">
    <property type="term" value="P:mRNA splice site recognition"/>
    <property type="evidence" value="ECO:0000318"/>
    <property type="project" value="GO_Central"/>
</dbReference>
<dbReference type="FunCoup" id="T1G6R6">
    <property type="interactions" value="1471"/>
</dbReference>
<evidence type="ECO:0000313" key="3">
    <source>
        <dbReference type="EMBL" id="ESN94772.1"/>
    </source>
</evidence>
<dbReference type="EnsemblMetazoa" id="HelroT87531">
    <property type="protein sequence ID" value="HelroP87531"/>
    <property type="gene ID" value="HelroG87531"/>
</dbReference>
<reference evidence="5" key="1">
    <citation type="submission" date="2012-12" db="EMBL/GenBank/DDBJ databases">
        <authorList>
            <person name="Hellsten U."/>
            <person name="Grimwood J."/>
            <person name="Chapman J.A."/>
            <person name="Shapiro H."/>
            <person name="Aerts A."/>
            <person name="Otillar R.P."/>
            <person name="Terry A.Y."/>
            <person name="Boore J.L."/>
            <person name="Simakov O."/>
            <person name="Marletaz F."/>
            <person name="Cho S.-J."/>
            <person name="Edsinger-Gonzales E."/>
            <person name="Havlak P."/>
            <person name="Kuo D.-H."/>
            <person name="Larsson T."/>
            <person name="Lv J."/>
            <person name="Arendt D."/>
            <person name="Savage R."/>
            <person name="Osoegawa K."/>
            <person name="de Jong P."/>
            <person name="Lindberg D.R."/>
            <person name="Seaver E.C."/>
            <person name="Weisblat D.A."/>
            <person name="Putnam N.H."/>
            <person name="Grigoriev I.V."/>
            <person name="Rokhsar D.S."/>
        </authorList>
    </citation>
    <scope>NUCLEOTIDE SEQUENCE</scope>
</reference>
<dbReference type="AlphaFoldDB" id="T1G6R6"/>
<dbReference type="eggNOG" id="KOG0796">
    <property type="taxonomic scope" value="Eukaryota"/>
</dbReference>
<feature type="coiled-coil region" evidence="2">
    <location>
        <begin position="123"/>
        <end position="176"/>
    </location>
</feature>
<dbReference type="OrthoDB" id="10266921at2759"/>
<dbReference type="GO" id="GO:0005685">
    <property type="term" value="C:U1 snRNP"/>
    <property type="evidence" value="ECO:0000318"/>
    <property type="project" value="GO_Central"/>
</dbReference>
<dbReference type="OMA" id="MLTEHIN"/>
<dbReference type="GO" id="GO:0071004">
    <property type="term" value="C:U2-type prespliceosome"/>
    <property type="evidence" value="ECO:0000318"/>
    <property type="project" value="GO_Central"/>
</dbReference>
<evidence type="ECO:0000256" key="2">
    <source>
        <dbReference type="SAM" id="Coils"/>
    </source>
</evidence>
<dbReference type="PANTHER" id="PTHR12375">
    <property type="entry name" value="RNA-BINDING PROTEIN LUC7-RELATED"/>
    <property type="match status" value="1"/>
</dbReference>
<evidence type="ECO:0000313" key="5">
    <source>
        <dbReference type="Proteomes" id="UP000015101"/>
    </source>
</evidence>
<reference evidence="3 5" key="2">
    <citation type="journal article" date="2013" name="Nature">
        <title>Insights into bilaterian evolution from three spiralian genomes.</title>
        <authorList>
            <person name="Simakov O."/>
            <person name="Marletaz F."/>
            <person name="Cho S.J."/>
            <person name="Edsinger-Gonzales E."/>
            <person name="Havlak P."/>
            <person name="Hellsten U."/>
            <person name="Kuo D.H."/>
            <person name="Larsson T."/>
            <person name="Lv J."/>
            <person name="Arendt D."/>
            <person name="Savage R."/>
            <person name="Osoegawa K."/>
            <person name="de Jong P."/>
            <person name="Grimwood J."/>
            <person name="Chapman J.A."/>
            <person name="Shapiro H."/>
            <person name="Aerts A."/>
            <person name="Otillar R.P."/>
            <person name="Terry A.Y."/>
            <person name="Boore J.L."/>
            <person name="Grigoriev I.V."/>
            <person name="Lindberg D.R."/>
            <person name="Seaver E.C."/>
            <person name="Weisblat D.A."/>
            <person name="Putnam N.H."/>
            <person name="Rokhsar D.S."/>
        </authorList>
    </citation>
    <scope>NUCLEOTIDE SEQUENCE</scope>
</reference>
<reference evidence="4" key="3">
    <citation type="submission" date="2015-06" db="UniProtKB">
        <authorList>
            <consortium name="EnsemblMetazoa"/>
        </authorList>
    </citation>
    <scope>IDENTIFICATION</scope>
</reference>
<dbReference type="STRING" id="6412.T1G6R6"/>
<dbReference type="GO" id="GO:0003729">
    <property type="term" value="F:mRNA binding"/>
    <property type="evidence" value="ECO:0000318"/>
    <property type="project" value="GO_Central"/>
</dbReference>
<name>T1G6R6_HELRO</name>
<accession>T1G6R6</accession>
<dbReference type="KEGG" id="hro:HELRODRAFT_87531"/>
<dbReference type="EMBL" id="KB097563">
    <property type="protein sequence ID" value="ESN94772.1"/>
    <property type="molecule type" value="Genomic_DNA"/>
</dbReference>
<dbReference type="Proteomes" id="UP000015101">
    <property type="component" value="Unassembled WGS sequence"/>
</dbReference>
<protein>
    <submittedName>
        <fullName evidence="3 4">Uncharacterized protein</fullName>
    </submittedName>
</protein>
<keyword evidence="5" id="KW-1185">Reference proteome</keyword>